<accession>A0A183SPV3</accession>
<reference evidence="1 2" key="2">
    <citation type="submission" date="2018-11" db="EMBL/GenBank/DDBJ databases">
        <authorList>
            <consortium name="Pathogen Informatics"/>
        </authorList>
    </citation>
    <scope>NUCLEOTIDE SEQUENCE [LARGE SCALE GENOMIC DNA]</scope>
    <source>
        <strain evidence="1 2">NST_G2</strain>
    </source>
</reference>
<protein>
    <submittedName>
        <fullName evidence="1 3">Uncharacterized protein</fullName>
    </submittedName>
</protein>
<reference evidence="3" key="1">
    <citation type="submission" date="2016-06" db="UniProtKB">
        <authorList>
            <consortium name="WormBaseParasite"/>
        </authorList>
    </citation>
    <scope>IDENTIFICATION</scope>
</reference>
<dbReference type="WBParaSite" id="SSLN_0000644801-mRNA-1">
    <property type="protein sequence ID" value="SSLN_0000644801-mRNA-1"/>
    <property type="gene ID" value="SSLN_0000644801"/>
</dbReference>
<dbReference type="EMBL" id="UYSU01033605">
    <property type="protein sequence ID" value="VDL92636.1"/>
    <property type="molecule type" value="Genomic_DNA"/>
</dbReference>
<sequence length="227" mass="24075">MRGGVLQRSAPTPLTHFAFVCETLRTCARQHLHRALGQFAVGADNIVHLFVSRSWQAINGGVGDDVGLVANALEIFHPSRQDLCLISEQRPAVGTEKSDGTFDGRSVDSLGGGKEVIPFVSVHEPLDFLDFAGQPGILHLPQPLLYKATPSVGGCLVCSGRNIDVGFVQLVLLDEQSVDGCVVVIDTVLVLTTGAAEEIQGGGFYGVPQLAIAVLHRGVRIGDWKAG</sequence>
<organism evidence="3">
    <name type="scientific">Schistocephalus solidus</name>
    <name type="common">Tapeworm</name>
    <dbReference type="NCBI Taxonomy" id="70667"/>
    <lineage>
        <taxon>Eukaryota</taxon>
        <taxon>Metazoa</taxon>
        <taxon>Spiralia</taxon>
        <taxon>Lophotrochozoa</taxon>
        <taxon>Platyhelminthes</taxon>
        <taxon>Cestoda</taxon>
        <taxon>Eucestoda</taxon>
        <taxon>Diphyllobothriidea</taxon>
        <taxon>Diphyllobothriidae</taxon>
        <taxon>Schistocephalus</taxon>
    </lineage>
</organism>
<gene>
    <name evidence="1" type="ORF">SSLN_LOCUS6251</name>
</gene>
<evidence type="ECO:0000313" key="1">
    <source>
        <dbReference type="EMBL" id="VDL92636.1"/>
    </source>
</evidence>
<dbReference type="AlphaFoldDB" id="A0A183SPV3"/>
<name>A0A183SPV3_SCHSO</name>
<keyword evidence="2" id="KW-1185">Reference proteome</keyword>
<evidence type="ECO:0000313" key="2">
    <source>
        <dbReference type="Proteomes" id="UP000275846"/>
    </source>
</evidence>
<evidence type="ECO:0000313" key="3">
    <source>
        <dbReference type="WBParaSite" id="SSLN_0000644801-mRNA-1"/>
    </source>
</evidence>
<dbReference type="OrthoDB" id="6315675at2759"/>
<dbReference type="Proteomes" id="UP000275846">
    <property type="component" value="Unassembled WGS sequence"/>
</dbReference>
<proteinExistence type="predicted"/>